<sequence>MVIGLLLGVVVSFAGYKLIISPRNAQQAEQQQRRYEAMLTSQRAEDQRLLNQGAQKLKSNNSAFTKTALSTAENDHAQEMLNQLTQNHYLGTVLVVKNGQVILNQGVGDADAIAGRKNGPNTLFQIGSVQKSVTAALIMKLVDEGKLKLSDPIGKYLSGIKTGNKVTIRMMLNMRSGLAMNTKQDKTLSDRAIVDYAISHLVYVPEGKQNYQPVNYVLLAGVIEKVTGNLYSTEVQNEIVRPLKLIHTGFMPGLLKESNRAIGYSGPVNNPYVSQVKWPDVMWNRELGTGNIYATAGDLFQMEQGIVQGRVASMSAITESRNLTNGEYAGGVYNFGNYFLTHGILGGHEATVVMRHDGNTGVVLLGNHYTNTIPGKPIAMAIYRLLVDGAL</sequence>
<dbReference type="STRING" id="1423727.FC34_GL000832"/>
<dbReference type="InterPro" id="IPR012338">
    <property type="entry name" value="Beta-lactam/transpept-like"/>
</dbReference>
<comment type="caution">
    <text evidence="2">The sequence shown here is derived from an EMBL/GenBank/DDBJ whole genome shotgun (WGS) entry which is preliminary data.</text>
</comment>
<keyword evidence="3" id="KW-1185">Reference proteome</keyword>
<dbReference type="Gene3D" id="3.40.710.10">
    <property type="entry name" value="DD-peptidase/beta-lactamase superfamily"/>
    <property type="match status" value="1"/>
</dbReference>
<feature type="domain" description="Beta-lactamase-related" evidence="1">
    <location>
        <begin position="88"/>
        <end position="369"/>
    </location>
</feature>
<dbReference type="InterPro" id="IPR050491">
    <property type="entry name" value="AmpC-like"/>
</dbReference>
<dbReference type="PANTHER" id="PTHR46825">
    <property type="entry name" value="D-ALANYL-D-ALANINE-CARBOXYPEPTIDASE/ENDOPEPTIDASE AMPH"/>
    <property type="match status" value="1"/>
</dbReference>
<dbReference type="InterPro" id="IPR001466">
    <property type="entry name" value="Beta-lactam-related"/>
</dbReference>
<reference evidence="2 3" key="1">
    <citation type="journal article" date="2015" name="Genome Announc.">
        <title>Expanding the biotechnology potential of lactobacilli through comparative genomics of 213 strains and associated genera.</title>
        <authorList>
            <person name="Sun Z."/>
            <person name="Harris H.M."/>
            <person name="McCann A."/>
            <person name="Guo C."/>
            <person name="Argimon S."/>
            <person name="Zhang W."/>
            <person name="Yang X."/>
            <person name="Jeffery I.B."/>
            <person name="Cooney J.C."/>
            <person name="Kagawa T.F."/>
            <person name="Liu W."/>
            <person name="Song Y."/>
            <person name="Salvetti E."/>
            <person name="Wrobel A."/>
            <person name="Rasinkangas P."/>
            <person name="Parkhill J."/>
            <person name="Rea M.C."/>
            <person name="O'Sullivan O."/>
            <person name="Ritari J."/>
            <person name="Douillard F.P."/>
            <person name="Paul Ross R."/>
            <person name="Yang R."/>
            <person name="Briner A.E."/>
            <person name="Felis G.E."/>
            <person name="de Vos W.M."/>
            <person name="Barrangou R."/>
            <person name="Klaenhammer T.R."/>
            <person name="Caufield P.W."/>
            <person name="Cui Y."/>
            <person name="Zhang H."/>
            <person name="O'Toole P.W."/>
        </authorList>
    </citation>
    <scope>NUCLEOTIDE SEQUENCE [LARGE SCALE GENOMIC DNA]</scope>
    <source>
        <strain evidence="2 3">DSM 23927</strain>
    </source>
</reference>
<keyword evidence="2" id="KW-0121">Carboxypeptidase</keyword>
<evidence type="ECO:0000313" key="3">
    <source>
        <dbReference type="Proteomes" id="UP000051672"/>
    </source>
</evidence>
<keyword evidence="2" id="KW-0645">Protease</keyword>
<organism evidence="2 3">
    <name type="scientific">Lacticaseibacillus brantae DSM 23927</name>
    <dbReference type="NCBI Taxonomy" id="1423727"/>
    <lineage>
        <taxon>Bacteria</taxon>
        <taxon>Bacillati</taxon>
        <taxon>Bacillota</taxon>
        <taxon>Bacilli</taxon>
        <taxon>Lactobacillales</taxon>
        <taxon>Lactobacillaceae</taxon>
        <taxon>Lacticaseibacillus</taxon>
    </lineage>
</organism>
<protein>
    <submittedName>
        <fullName evidence="2">Serine-type D-Ala-D-Ala carboxypeptidase</fullName>
    </submittedName>
</protein>
<evidence type="ECO:0000259" key="1">
    <source>
        <dbReference type="Pfam" id="PF00144"/>
    </source>
</evidence>
<dbReference type="GO" id="GO:0004180">
    <property type="term" value="F:carboxypeptidase activity"/>
    <property type="evidence" value="ECO:0007669"/>
    <property type="project" value="UniProtKB-KW"/>
</dbReference>
<proteinExistence type="predicted"/>
<dbReference type="PATRIC" id="fig|1423727.3.peg.839"/>
<accession>A0A0R2B577</accession>
<evidence type="ECO:0000313" key="2">
    <source>
        <dbReference type="EMBL" id="KRM73108.1"/>
    </source>
</evidence>
<keyword evidence="2" id="KW-0378">Hydrolase</keyword>
<dbReference type="PANTHER" id="PTHR46825:SF9">
    <property type="entry name" value="BETA-LACTAMASE-RELATED DOMAIN-CONTAINING PROTEIN"/>
    <property type="match status" value="1"/>
</dbReference>
<dbReference type="AlphaFoldDB" id="A0A0R2B577"/>
<dbReference type="SUPFAM" id="SSF56601">
    <property type="entry name" value="beta-lactamase/transpeptidase-like"/>
    <property type="match status" value="1"/>
</dbReference>
<dbReference type="EMBL" id="AYZQ01000001">
    <property type="protein sequence ID" value="KRM73108.1"/>
    <property type="molecule type" value="Genomic_DNA"/>
</dbReference>
<gene>
    <name evidence="2" type="ORF">FC34_GL000832</name>
</gene>
<name>A0A0R2B577_9LACO</name>
<dbReference type="Pfam" id="PF00144">
    <property type="entry name" value="Beta-lactamase"/>
    <property type="match status" value="1"/>
</dbReference>
<dbReference type="Proteomes" id="UP000051672">
    <property type="component" value="Unassembled WGS sequence"/>
</dbReference>